<reference evidence="1" key="1">
    <citation type="submission" date="2021-10" db="EMBL/GenBank/DDBJ databases">
        <title>Psilocybe cubensis genome.</title>
        <authorList>
            <person name="Mckernan K.J."/>
            <person name="Crawford S."/>
            <person name="Trippe A."/>
            <person name="Kane L.T."/>
            <person name="Mclaughlin S."/>
        </authorList>
    </citation>
    <scope>NUCLEOTIDE SEQUENCE</scope>
    <source>
        <strain evidence="1">MGC-MH-2018</strain>
    </source>
</reference>
<sequence>MSLSASWTAQEELSFMKFLVDYKAEAGDDGSFKSATFQKAALHIGPFHKRKAIKNAKSCMNKYSMDGHGMTLLVHQLISIRHHLGMTMLECTQRLSHFTTRAGPRASSPSSQPCTLSLVRSDRGNLGIISAKESSDSETEETLNSSTGLNAKQKREPAMPTPVAAKHHCSFNGAAALMSMAESLGAFNTILAIAFAQPSTAPVPASSTPSIPVISTTPLIQAITSVLTHKKSIVYMK</sequence>
<accession>A0ACB8GS96</accession>
<dbReference type="EMBL" id="JAFIQS020000009">
    <property type="protein sequence ID" value="KAH9477904.1"/>
    <property type="molecule type" value="Genomic_DNA"/>
</dbReference>
<evidence type="ECO:0000313" key="2">
    <source>
        <dbReference type="Proteomes" id="UP000664032"/>
    </source>
</evidence>
<dbReference type="Proteomes" id="UP000664032">
    <property type="component" value="Unassembled WGS sequence"/>
</dbReference>
<organism evidence="1 2">
    <name type="scientific">Psilocybe cubensis</name>
    <name type="common">Psychedelic mushroom</name>
    <name type="synonym">Stropharia cubensis</name>
    <dbReference type="NCBI Taxonomy" id="181762"/>
    <lineage>
        <taxon>Eukaryota</taxon>
        <taxon>Fungi</taxon>
        <taxon>Dikarya</taxon>
        <taxon>Basidiomycota</taxon>
        <taxon>Agaricomycotina</taxon>
        <taxon>Agaricomycetes</taxon>
        <taxon>Agaricomycetidae</taxon>
        <taxon>Agaricales</taxon>
        <taxon>Agaricineae</taxon>
        <taxon>Strophariaceae</taxon>
        <taxon>Psilocybe</taxon>
    </lineage>
</organism>
<keyword evidence="2" id="KW-1185">Reference proteome</keyword>
<proteinExistence type="predicted"/>
<evidence type="ECO:0000313" key="1">
    <source>
        <dbReference type="EMBL" id="KAH9477904.1"/>
    </source>
</evidence>
<gene>
    <name evidence="1" type="ORF">JR316_0010136</name>
</gene>
<protein>
    <submittedName>
        <fullName evidence="1">Uncharacterized protein</fullName>
    </submittedName>
</protein>
<name>A0ACB8GS96_PSICU</name>
<comment type="caution">
    <text evidence="1">The sequence shown here is derived from an EMBL/GenBank/DDBJ whole genome shotgun (WGS) entry which is preliminary data.</text>
</comment>